<keyword evidence="3" id="KW-1185">Reference proteome</keyword>
<organism evidence="2 3">
    <name type="scientific">Xanthomonas phage vB_Xar_IVIA-DoCa7</name>
    <dbReference type="NCBI Taxonomy" id="2975534"/>
    <lineage>
        <taxon>Viruses</taxon>
        <taxon>Duplodnaviria</taxon>
        <taxon>Heunggongvirae</taxon>
        <taxon>Uroviricota</taxon>
        <taxon>Caudoviricetes</taxon>
        <taxon>Autographivirales</taxon>
        <taxon>Autonotataviridae</taxon>
        <taxon>Paternavirus</taxon>
        <taxon>Paternavirus doca7</taxon>
    </lineage>
</organism>
<feature type="compositionally biased region" description="Basic and acidic residues" evidence="1">
    <location>
        <begin position="152"/>
        <end position="162"/>
    </location>
</feature>
<reference evidence="2" key="1">
    <citation type="submission" date="2022-07" db="EMBL/GenBank/DDBJ databases">
        <title>Comparative analysis of new lytic phages for the biological control of phytopathogenic Xanthomonas spp.</title>
        <authorList>
            <person name="Domingo-Calap M.L."/>
            <person name="Bernabeu-Gimeno M."/>
            <person name="Aure C.M."/>
            <person name="Marco-Noales E."/>
            <person name="Domingo-Calap P."/>
        </authorList>
    </citation>
    <scope>NUCLEOTIDE SEQUENCE</scope>
</reference>
<dbReference type="Proteomes" id="UP001164550">
    <property type="component" value="Segment"/>
</dbReference>
<sequence>MTTKTITLLTVAAATAALAALSAEAVGEANVNHADVKFAELELKLSKDADKLEKLRAERESSEAVAALDAGDNVTFAFGRAATRTILSGKIIAKATNDKGVTQFNVFTGEGLEARAVLIDSSSVLLNDEQVQAEVQRIEDAKIEAAKVQAQKDAEEAAKKAAEQNADTGSAE</sequence>
<evidence type="ECO:0000313" key="2">
    <source>
        <dbReference type="EMBL" id="UYA98848.1"/>
    </source>
</evidence>
<name>A0A9X9JNM7_9CAUD</name>
<dbReference type="EMBL" id="ON932081">
    <property type="protein sequence ID" value="UYA98848.1"/>
    <property type="molecule type" value="Genomic_DNA"/>
</dbReference>
<accession>A0A9X9JNM7</accession>
<evidence type="ECO:0000256" key="1">
    <source>
        <dbReference type="SAM" id="MobiDB-lite"/>
    </source>
</evidence>
<protein>
    <submittedName>
        <fullName evidence="2">Uncharacterized protein</fullName>
    </submittedName>
</protein>
<feature type="region of interest" description="Disordered" evidence="1">
    <location>
        <begin position="152"/>
        <end position="172"/>
    </location>
</feature>
<proteinExistence type="predicted"/>
<gene>
    <name evidence="2" type="ORF">IVIADoCa7_22</name>
</gene>
<evidence type="ECO:0000313" key="3">
    <source>
        <dbReference type="Proteomes" id="UP001164550"/>
    </source>
</evidence>